<keyword evidence="1 4" id="KW-0479">Metal-binding</keyword>
<protein>
    <submittedName>
        <fullName evidence="6">Phosphotriesterase</fullName>
    </submittedName>
</protein>
<evidence type="ECO:0000256" key="5">
    <source>
        <dbReference type="PROSITE-ProRule" id="PRU00679"/>
    </source>
</evidence>
<accession>A0A426DLL2</accession>
<gene>
    <name evidence="6" type="ORF">EBB54_21490</name>
</gene>
<dbReference type="RefSeq" id="WP_125128864.1">
    <property type="nucleotide sequence ID" value="NZ_RHJS01000002.1"/>
</dbReference>
<dbReference type="SUPFAM" id="SSF51556">
    <property type="entry name" value="Metallo-dependent hydrolases"/>
    <property type="match status" value="1"/>
</dbReference>
<dbReference type="PANTHER" id="PTHR10819:SF3">
    <property type="entry name" value="PHOSPHOTRIESTERASE-RELATED PROTEIN"/>
    <property type="match status" value="1"/>
</dbReference>
<dbReference type="Pfam" id="PF02126">
    <property type="entry name" value="PTE"/>
    <property type="match status" value="1"/>
</dbReference>
<feature type="binding site" evidence="4">
    <location>
        <position position="208"/>
    </location>
    <ligand>
        <name>Zn(2+)</name>
        <dbReference type="ChEBI" id="CHEBI:29105"/>
        <label>2</label>
    </ligand>
</feature>
<organism evidence="6 7">
    <name type="scientific">Schaedlerella arabinosiphila</name>
    <dbReference type="NCBI Taxonomy" id="2044587"/>
    <lineage>
        <taxon>Bacteria</taxon>
        <taxon>Bacillati</taxon>
        <taxon>Bacillota</taxon>
        <taxon>Clostridia</taxon>
        <taxon>Lachnospirales</taxon>
        <taxon>Lachnospiraceae</taxon>
        <taxon>Schaedlerella</taxon>
    </lineage>
</organism>
<feature type="modified residue" description="N6-carboxylysine" evidence="3 5">
    <location>
        <position position="147"/>
    </location>
</feature>
<keyword evidence="7" id="KW-1185">Reference proteome</keyword>
<name>A0A426DLL2_9FIRM</name>
<dbReference type="PIRSF" id="PIRSF016839">
    <property type="entry name" value="PhP"/>
    <property type="match status" value="1"/>
</dbReference>
<proteinExistence type="inferred from homology"/>
<feature type="binding site" evidence="4">
    <location>
        <position position="265"/>
    </location>
    <ligand>
        <name>Zn(2+)</name>
        <dbReference type="ChEBI" id="CHEBI:29105"/>
        <label>1</label>
    </ligand>
</feature>
<dbReference type="InterPro" id="IPR032466">
    <property type="entry name" value="Metal_Hydrolase"/>
</dbReference>
<sequence>MGFVRLMTGDIAPEKLGFTYAHEHIVCRPGHWLERKEEDLLLDDPEKSRQEVAAAKACGVETLVDATAIDYGRDPQAVYDISMRTGMQVIGTAGFNKGFLWDAKMPGENRTYEEWIEGSSVDELTEFVIREVNVGMQETGIKGGQVKFGTGYNSISPLEIKTLRAACRAHLATGAPVHSHTEAGTMALEQLRYLREEGVDPHNVSFGHMDRNPDTYMHLKLADTGAFLCFDGIAKVKYNPESIRIRCILELAKRGYQKQILVSGDTARRSYYHSYSYAVGLPYIKETWAPRLQEEAEHAGINGEQLVQDIFVNNPRECFTFKKVSG</sequence>
<dbReference type="AlphaFoldDB" id="A0A426DLL2"/>
<dbReference type="Proteomes" id="UP000274920">
    <property type="component" value="Unassembled WGS sequence"/>
</dbReference>
<reference evidence="6" key="1">
    <citation type="submission" date="2018-10" db="EMBL/GenBank/DDBJ databases">
        <title>Schaedlerella arabinophila gen. nov. sp. nov., isolated from the mouse intestinal tract and comparative analysis with the genome of the closely related altered Schaedler flora strain ASF502.</title>
        <authorList>
            <person name="Miyake S."/>
            <person name="Soh M."/>
            <person name="Seedorf H."/>
        </authorList>
    </citation>
    <scope>NUCLEOTIDE SEQUENCE [LARGE SCALE GENOMIC DNA]</scope>
    <source>
        <strain evidence="6">DSM 106076</strain>
    </source>
</reference>
<evidence type="ECO:0000313" key="7">
    <source>
        <dbReference type="Proteomes" id="UP000274920"/>
    </source>
</evidence>
<evidence type="ECO:0000256" key="4">
    <source>
        <dbReference type="PIRSR" id="PIRSR601559-51"/>
    </source>
</evidence>
<feature type="binding site" description="via carbamate group" evidence="4">
    <location>
        <position position="147"/>
    </location>
    <ligand>
        <name>Zn(2+)</name>
        <dbReference type="ChEBI" id="CHEBI:29105"/>
        <label>2</label>
    </ligand>
</feature>
<dbReference type="Gene3D" id="3.20.20.140">
    <property type="entry name" value="Metal-dependent hydrolases"/>
    <property type="match status" value="1"/>
</dbReference>
<dbReference type="InterPro" id="IPR001559">
    <property type="entry name" value="Phosphotriesterase"/>
</dbReference>
<evidence type="ECO:0000313" key="6">
    <source>
        <dbReference type="EMBL" id="RRK33637.1"/>
    </source>
</evidence>
<dbReference type="GO" id="GO:0008270">
    <property type="term" value="F:zinc ion binding"/>
    <property type="evidence" value="ECO:0007669"/>
    <property type="project" value="InterPro"/>
</dbReference>
<dbReference type="CDD" id="cd00530">
    <property type="entry name" value="PTE"/>
    <property type="match status" value="1"/>
</dbReference>
<dbReference type="GO" id="GO:0016787">
    <property type="term" value="F:hydrolase activity"/>
    <property type="evidence" value="ECO:0007669"/>
    <property type="project" value="UniProtKB-KW"/>
</dbReference>
<evidence type="ECO:0000256" key="1">
    <source>
        <dbReference type="ARBA" id="ARBA00022723"/>
    </source>
</evidence>
<feature type="binding site" description="via carbamate group" evidence="4">
    <location>
        <position position="147"/>
    </location>
    <ligand>
        <name>Zn(2+)</name>
        <dbReference type="ChEBI" id="CHEBI:29105"/>
        <label>1</label>
    </ligand>
</feature>
<comment type="caution">
    <text evidence="6">The sequence shown here is derived from an EMBL/GenBank/DDBJ whole genome shotgun (WGS) entry which is preliminary data.</text>
</comment>
<comment type="similarity">
    <text evidence="5">Belongs to the metallo-dependent hydrolases superfamily. Phosphotriesterase family.</text>
</comment>
<evidence type="ECO:0000256" key="2">
    <source>
        <dbReference type="ARBA" id="ARBA00022801"/>
    </source>
</evidence>
<feature type="binding site" evidence="4">
    <location>
        <position position="180"/>
    </location>
    <ligand>
        <name>Zn(2+)</name>
        <dbReference type="ChEBI" id="CHEBI:29105"/>
        <label>2</label>
    </ligand>
</feature>
<feature type="binding site" evidence="4">
    <location>
        <position position="22"/>
    </location>
    <ligand>
        <name>Zn(2+)</name>
        <dbReference type="ChEBI" id="CHEBI:29105"/>
        <label>1</label>
    </ligand>
</feature>
<feature type="binding site" evidence="4">
    <location>
        <position position="24"/>
    </location>
    <ligand>
        <name>Zn(2+)</name>
        <dbReference type="ChEBI" id="CHEBI:29105"/>
        <label>1</label>
    </ligand>
</feature>
<evidence type="ECO:0000256" key="3">
    <source>
        <dbReference type="PIRSR" id="PIRSR601559-50"/>
    </source>
</evidence>
<comment type="cofactor">
    <cofactor evidence="4">
        <name>a divalent metal cation</name>
        <dbReference type="ChEBI" id="CHEBI:60240"/>
    </cofactor>
    <text evidence="4">Binds 2 divalent metal cations per subunit.</text>
</comment>
<dbReference type="PROSITE" id="PS51347">
    <property type="entry name" value="PHOSPHOTRIESTERASE_2"/>
    <property type="match status" value="1"/>
</dbReference>
<dbReference type="PANTHER" id="PTHR10819">
    <property type="entry name" value="PHOSPHOTRIESTERASE-RELATED"/>
    <property type="match status" value="1"/>
</dbReference>
<keyword evidence="2" id="KW-0378">Hydrolase</keyword>
<dbReference type="EMBL" id="RHJS01000002">
    <property type="protein sequence ID" value="RRK33637.1"/>
    <property type="molecule type" value="Genomic_DNA"/>
</dbReference>